<dbReference type="AlphaFoldDB" id="A0A975S4M6"/>
<dbReference type="Proteomes" id="UP000679352">
    <property type="component" value="Plasmid p5"/>
</dbReference>
<geneLocation type="plasmid" evidence="1 2">
    <name>p5</name>
</geneLocation>
<sequence length="101" mass="10399">MQIRLTPMRSDARLTLHRAGDVLTVNDVVLDFSAIPEGAVLPRAAVACDALASDVCRAAGRLHLTLILPHGADAPQACLHPAPLLLLADGPVPLPGVEAGA</sequence>
<keyword evidence="1" id="KW-0614">Plasmid</keyword>
<dbReference type="RefSeq" id="WP_215507054.1">
    <property type="nucleotide sequence ID" value="NZ_CP076366.1"/>
</dbReference>
<name>A0A975S4M6_9RHOB</name>
<proteinExistence type="predicted"/>
<accession>A0A975S4M6</accession>
<dbReference type="KEGG" id="gfu:KM031_21920"/>
<dbReference type="EMBL" id="CP076366">
    <property type="protein sequence ID" value="QWK93218.1"/>
    <property type="molecule type" value="Genomic_DNA"/>
</dbReference>
<organism evidence="1 2">
    <name type="scientific">Gemmobacter fulvus</name>
    <dbReference type="NCBI Taxonomy" id="2840474"/>
    <lineage>
        <taxon>Bacteria</taxon>
        <taxon>Pseudomonadati</taxon>
        <taxon>Pseudomonadota</taxon>
        <taxon>Alphaproteobacteria</taxon>
        <taxon>Rhodobacterales</taxon>
        <taxon>Paracoccaceae</taxon>
        <taxon>Gemmobacter</taxon>
    </lineage>
</organism>
<protein>
    <submittedName>
        <fullName evidence="1">Uncharacterized protein</fullName>
    </submittedName>
</protein>
<evidence type="ECO:0000313" key="2">
    <source>
        <dbReference type="Proteomes" id="UP000679352"/>
    </source>
</evidence>
<evidence type="ECO:0000313" key="1">
    <source>
        <dbReference type="EMBL" id="QWK93218.1"/>
    </source>
</evidence>
<keyword evidence="2" id="KW-1185">Reference proteome</keyword>
<gene>
    <name evidence="1" type="ORF">KM031_21920</name>
</gene>
<reference evidence="1" key="1">
    <citation type="submission" date="2021-06" db="EMBL/GenBank/DDBJ databases">
        <authorList>
            <person name="Lee C.-S."/>
            <person name="Jin L."/>
        </authorList>
    </citation>
    <scope>NUCLEOTIDE SEQUENCE</scope>
    <source>
        <strain evidence="1">Con5</strain>
        <plasmid evidence="1">p5</plasmid>
    </source>
</reference>